<evidence type="ECO:0000313" key="3">
    <source>
        <dbReference type="Proteomes" id="UP000069001"/>
    </source>
</evidence>
<evidence type="ECO:0000256" key="1">
    <source>
        <dbReference type="PROSITE-ProRule" id="PRU00339"/>
    </source>
</evidence>
<keyword evidence="1" id="KW-0802">TPR repeat</keyword>
<dbReference type="GO" id="GO:0045892">
    <property type="term" value="P:negative regulation of DNA-templated transcription"/>
    <property type="evidence" value="ECO:0007669"/>
    <property type="project" value="InterPro"/>
</dbReference>
<gene>
    <name evidence="2" type="ORF">WS90_03465</name>
</gene>
<organism evidence="2 3">
    <name type="scientific">Burkholderia cepacia</name>
    <name type="common">Pseudomonas cepacia</name>
    <dbReference type="NCBI Taxonomy" id="292"/>
    <lineage>
        <taxon>Bacteria</taxon>
        <taxon>Pseudomonadati</taxon>
        <taxon>Pseudomonadota</taxon>
        <taxon>Betaproteobacteria</taxon>
        <taxon>Burkholderiales</taxon>
        <taxon>Burkholderiaceae</taxon>
        <taxon>Burkholderia</taxon>
        <taxon>Burkholderia cepacia complex</taxon>
    </lineage>
</organism>
<dbReference type="Gene3D" id="1.25.40.10">
    <property type="entry name" value="Tetratricopeptide repeat domain"/>
    <property type="match status" value="1"/>
</dbReference>
<protein>
    <recommendedName>
        <fullName evidence="4">Tetratricopeptide repeat protein</fullName>
    </recommendedName>
</protein>
<evidence type="ECO:0000313" key="2">
    <source>
        <dbReference type="EMBL" id="KVK76846.1"/>
    </source>
</evidence>
<proteinExistence type="predicted"/>
<dbReference type="EMBL" id="LOYH01000084">
    <property type="protein sequence ID" value="KVK76846.1"/>
    <property type="molecule type" value="Genomic_DNA"/>
</dbReference>
<sequence>MLDFDHALLDLKKALDLDPGSINAKDSYAMAFADMGLYQVAIDKLSESLATDKNASTTYVNLGQVYMSMGRYDDSRRNLDKALQLDPQDWDAVLNDVKLNFYTRNYEAALRGADAWLDNNRENSSTEDVAYMLIWKHLSSQRHRVDDRGSLEGESSRLRNQEAWPHPIIDFFLSKIDADQLRMAAAKGDAGPPGTRQCEAETYIGEANLMAGKVEDATRNFETAVALCPVSWAEYDLAKFEIKSIKNFVASP</sequence>
<dbReference type="PROSITE" id="PS50005">
    <property type="entry name" value="TPR"/>
    <property type="match status" value="1"/>
</dbReference>
<evidence type="ECO:0008006" key="4">
    <source>
        <dbReference type="Google" id="ProtNLM"/>
    </source>
</evidence>
<dbReference type="InterPro" id="IPR011990">
    <property type="entry name" value="TPR-like_helical_dom_sf"/>
</dbReference>
<dbReference type="AlphaFoldDB" id="A0A118KF71"/>
<dbReference type="InterPro" id="IPR044650">
    <property type="entry name" value="SRFR1-like"/>
</dbReference>
<dbReference type="PROSITE" id="PS50293">
    <property type="entry name" value="TPR_REGION"/>
    <property type="match status" value="1"/>
</dbReference>
<feature type="repeat" description="TPR" evidence="1">
    <location>
        <begin position="56"/>
        <end position="89"/>
    </location>
</feature>
<dbReference type="Proteomes" id="UP000069001">
    <property type="component" value="Unassembled WGS sequence"/>
</dbReference>
<accession>A0A118KF71</accession>
<dbReference type="SMART" id="SM00028">
    <property type="entry name" value="TPR"/>
    <property type="match status" value="2"/>
</dbReference>
<reference evidence="2 3" key="1">
    <citation type="submission" date="2015-11" db="EMBL/GenBank/DDBJ databases">
        <title>Expanding the genomic diversity of Burkholderia species for the development of highly accurate diagnostics.</title>
        <authorList>
            <person name="Sahl J."/>
            <person name="Keim P."/>
            <person name="Wagner D."/>
        </authorList>
    </citation>
    <scope>NUCLEOTIDE SEQUENCE [LARGE SCALE GENOMIC DNA]</scope>
    <source>
        <strain evidence="2 3">MSMB1302</strain>
    </source>
</reference>
<dbReference type="SUPFAM" id="SSF48452">
    <property type="entry name" value="TPR-like"/>
    <property type="match status" value="1"/>
</dbReference>
<dbReference type="Pfam" id="PF00515">
    <property type="entry name" value="TPR_1"/>
    <property type="match status" value="1"/>
</dbReference>
<dbReference type="InterPro" id="IPR019734">
    <property type="entry name" value="TPR_rpt"/>
</dbReference>
<comment type="caution">
    <text evidence="2">The sequence shown here is derived from an EMBL/GenBank/DDBJ whole genome shotgun (WGS) entry which is preliminary data.</text>
</comment>
<name>A0A118KF71_BURCE</name>
<dbReference type="PANTHER" id="PTHR44749">
    <property type="entry name" value="SUPPRESSOR OF RPS4-RLD 1"/>
    <property type="match status" value="1"/>
</dbReference>
<dbReference type="PANTHER" id="PTHR44749:SF1">
    <property type="entry name" value="TETRATRICOPEPTIDE-LIKE HELICAL DOMAIN-CONTAINING PROTEIN"/>
    <property type="match status" value="1"/>
</dbReference>